<evidence type="ECO:0000256" key="5">
    <source>
        <dbReference type="ARBA" id="ARBA00022989"/>
    </source>
</evidence>
<feature type="transmembrane region" description="Helical" evidence="8">
    <location>
        <begin position="44"/>
        <end position="65"/>
    </location>
</feature>
<organism evidence="11 12">
    <name type="scientific">Brucella ovis (strain ATCC 25840 / 63/290 / NCTC 10512)</name>
    <dbReference type="NCBI Taxonomy" id="444178"/>
    <lineage>
        <taxon>Bacteria</taxon>
        <taxon>Pseudomonadati</taxon>
        <taxon>Pseudomonadota</taxon>
        <taxon>Alphaproteobacteria</taxon>
        <taxon>Hyphomicrobiales</taxon>
        <taxon>Brucellaceae</taxon>
        <taxon>Brucella/Ochrobactrum group</taxon>
        <taxon>Brucella</taxon>
    </lineage>
</organism>
<dbReference type="AlphaFoldDB" id="A0A0H3APD1"/>
<dbReference type="InterPro" id="IPR024041">
    <property type="entry name" value="NH4_transpt_AmtB-like_dom"/>
</dbReference>
<feature type="transmembrane region" description="Helical" evidence="8">
    <location>
        <begin position="245"/>
        <end position="263"/>
    </location>
</feature>
<keyword evidence="3" id="KW-0813">Transport</keyword>
<feature type="domain" description="Ammonium transporter AmtB-like" evidence="10">
    <location>
        <begin position="43"/>
        <end position="210"/>
    </location>
</feature>
<dbReference type="Pfam" id="PF00909">
    <property type="entry name" value="Ammonium_transp"/>
    <property type="match status" value="2"/>
</dbReference>
<evidence type="ECO:0000256" key="2">
    <source>
        <dbReference type="ARBA" id="ARBA00005887"/>
    </source>
</evidence>
<feature type="transmembrane region" description="Helical" evidence="8">
    <location>
        <begin position="310"/>
        <end position="332"/>
    </location>
</feature>
<dbReference type="RefSeq" id="WP_006014226.1">
    <property type="nucleotide sequence ID" value="NC_009505.1"/>
</dbReference>
<dbReference type="KEGG" id="bov:BOV_1824"/>
<evidence type="ECO:0000256" key="8">
    <source>
        <dbReference type="SAM" id="Phobius"/>
    </source>
</evidence>
<keyword evidence="9" id="KW-0732">Signal</keyword>
<feature type="transmembrane region" description="Helical" evidence="8">
    <location>
        <begin position="133"/>
        <end position="152"/>
    </location>
</feature>
<evidence type="ECO:0000256" key="6">
    <source>
        <dbReference type="ARBA" id="ARBA00023136"/>
    </source>
</evidence>
<dbReference type="PANTHER" id="PTHR43029">
    <property type="entry name" value="AMMONIUM TRANSPORTER MEP2"/>
    <property type="match status" value="1"/>
</dbReference>
<dbReference type="EMBL" id="CP000708">
    <property type="protein sequence ID" value="ABQ60776.1"/>
    <property type="molecule type" value="Genomic_DNA"/>
</dbReference>
<feature type="signal peptide" evidence="9">
    <location>
        <begin position="1"/>
        <end position="28"/>
    </location>
</feature>
<feature type="transmembrane region" description="Helical" evidence="8">
    <location>
        <begin position="164"/>
        <end position="183"/>
    </location>
</feature>
<comment type="subcellular location">
    <subcellularLocation>
        <location evidence="1">Membrane</location>
        <topology evidence="1">Multi-pass membrane protein</topology>
    </subcellularLocation>
</comment>
<evidence type="ECO:0000313" key="12">
    <source>
        <dbReference type="Proteomes" id="UP000006383"/>
    </source>
</evidence>
<evidence type="ECO:0000259" key="10">
    <source>
        <dbReference type="Pfam" id="PF00909"/>
    </source>
</evidence>
<keyword evidence="12" id="KW-1185">Reference proteome</keyword>
<keyword evidence="4 8" id="KW-0812">Transmembrane</keyword>
<dbReference type="InterPro" id="IPR001905">
    <property type="entry name" value="Ammonium_transpt"/>
</dbReference>
<dbReference type="GO" id="GO:0008519">
    <property type="term" value="F:ammonium channel activity"/>
    <property type="evidence" value="ECO:0007669"/>
    <property type="project" value="InterPro"/>
</dbReference>
<feature type="chain" id="PRO_5002604885" evidence="9">
    <location>
        <begin position="29"/>
        <end position="359"/>
    </location>
</feature>
<comment type="similarity">
    <text evidence="2">Belongs to the ammonia transporter channel (TC 1.A.11.2) family.</text>
</comment>
<evidence type="ECO:0000256" key="1">
    <source>
        <dbReference type="ARBA" id="ARBA00004141"/>
    </source>
</evidence>
<feature type="domain" description="Ammonium transporter AmtB-like" evidence="10">
    <location>
        <begin position="247"/>
        <end position="357"/>
    </location>
</feature>
<name>A0A0H3APD1_BRUO2</name>
<sequence>MLITGRNKQTALVASLPALFALAGTAMAQDTAPAPTLDTGDTAWMLTSTALVLMMTIPGLALFYGGMVRKKNVLSTVMQSFAITCLMSILWMIAGYSLAFTDGGSLHSYIGGFSKVFFSGVTMESLTGTIPEYLFITFQMTFAIITPALITGSFAERMKFSSMLVFLTLWLFIVYVPVAHWVWGGGFMASDGVLDFAGGTVVHINAGSAAGANALAGVAMLNTQVATAGAALAWMFVEWAISGKPSVLGIVAGAVCYVAAVKIKHVLGYDDSLDAFGVHGVGGFVGAVLTGFFADATINPASEGATIGKQFFGAAITIIYTAIATVIILYVVKAIMGLRPGKQAEIEGLDIALHGEAVQ</sequence>
<dbReference type="HOGENOM" id="CLU_000445_33_0_5"/>
<dbReference type="GO" id="GO:0005886">
    <property type="term" value="C:plasma membrane"/>
    <property type="evidence" value="ECO:0007669"/>
    <property type="project" value="TreeGrafter"/>
</dbReference>
<evidence type="ECO:0000313" key="11">
    <source>
        <dbReference type="EMBL" id="ABQ60776.1"/>
    </source>
</evidence>
<dbReference type="InterPro" id="IPR029020">
    <property type="entry name" value="Ammonium/urea_transptr"/>
</dbReference>
<keyword evidence="7" id="KW-0924">Ammonia transport</keyword>
<keyword evidence="5 8" id="KW-1133">Transmembrane helix</keyword>
<dbReference type="Proteomes" id="UP000006383">
    <property type="component" value="Chromosome I"/>
</dbReference>
<evidence type="ECO:0000256" key="4">
    <source>
        <dbReference type="ARBA" id="ARBA00022692"/>
    </source>
</evidence>
<accession>A0A0H3APD1</accession>
<evidence type="ECO:0000256" key="9">
    <source>
        <dbReference type="SAM" id="SignalP"/>
    </source>
</evidence>
<feature type="transmembrane region" description="Helical" evidence="8">
    <location>
        <begin position="275"/>
        <end position="298"/>
    </location>
</feature>
<feature type="transmembrane region" description="Helical" evidence="8">
    <location>
        <begin position="77"/>
        <end position="99"/>
    </location>
</feature>
<proteinExistence type="inferred from homology"/>
<protein>
    <submittedName>
        <fullName evidence="11">Ammonium transporter</fullName>
    </submittedName>
</protein>
<dbReference type="SUPFAM" id="SSF111352">
    <property type="entry name" value="Ammonium transporter"/>
    <property type="match status" value="1"/>
</dbReference>
<evidence type="ECO:0000256" key="7">
    <source>
        <dbReference type="ARBA" id="ARBA00023177"/>
    </source>
</evidence>
<dbReference type="Gene3D" id="1.10.3430.10">
    <property type="entry name" value="Ammonium transporter AmtB like domains"/>
    <property type="match status" value="2"/>
</dbReference>
<dbReference type="PANTHER" id="PTHR43029:SF10">
    <property type="entry name" value="AMMONIUM TRANSPORTER MEP2"/>
    <property type="match status" value="1"/>
</dbReference>
<evidence type="ECO:0000256" key="3">
    <source>
        <dbReference type="ARBA" id="ARBA00022448"/>
    </source>
</evidence>
<reference evidence="12" key="1">
    <citation type="journal article" date="2009" name="PLoS ONE">
        <title>Genome degradation in Brucella ovis corresponds with narrowing of its host range and tissue tropism.</title>
        <authorList>
            <person name="Tsolis R.M."/>
            <person name="Seshadri R."/>
            <person name="Santos R.L."/>
            <person name="Sangari F.J."/>
            <person name="Lobo J.M."/>
            <person name="de Jong M.F."/>
            <person name="Ren Q."/>
            <person name="Myers G."/>
            <person name="Brinkac L.M."/>
            <person name="Nelson W.C."/>
            <person name="Deboy R.T."/>
            <person name="Angiuoli S."/>
            <person name="Khouri H."/>
            <person name="Dimitrov G."/>
            <person name="Robinson J.R."/>
            <person name="Mulligan S."/>
            <person name="Walker R.L."/>
            <person name="Elzer P.E."/>
            <person name="Hassan K.A."/>
            <person name="Paulsen I.T."/>
        </authorList>
    </citation>
    <scope>NUCLEOTIDE SEQUENCE [LARGE SCALE GENOMIC DNA]</scope>
    <source>
        <strain evidence="12">ATCC 25840 / 63/290 / NCTC 10512</strain>
    </source>
</reference>
<keyword evidence="6 8" id="KW-0472">Membrane</keyword>
<gene>
    <name evidence="11" type="ordered locus">BOV_1824</name>
</gene>
<dbReference type="GeneID" id="45125171"/>